<name>A0A8S4SNK2_9NEOP</name>
<evidence type="ECO:0000256" key="1">
    <source>
        <dbReference type="ARBA" id="ARBA00007623"/>
    </source>
</evidence>
<keyword evidence="2" id="KW-0645">Protease</keyword>
<dbReference type="Pfam" id="PF00648">
    <property type="entry name" value="Peptidase_C2"/>
    <property type="match status" value="1"/>
</dbReference>
<dbReference type="PROSITE" id="PS00139">
    <property type="entry name" value="THIOL_PROTEASE_CYS"/>
    <property type="match status" value="1"/>
</dbReference>
<dbReference type="InterPro" id="IPR022684">
    <property type="entry name" value="Calpain_cysteine_protease"/>
</dbReference>
<dbReference type="PROSITE" id="PS50203">
    <property type="entry name" value="CALPAIN_CAT"/>
    <property type="match status" value="1"/>
</dbReference>
<feature type="domain" description="Calpain catalytic" evidence="7">
    <location>
        <begin position="94"/>
        <end position="163"/>
    </location>
</feature>
<comment type="caution">
    <text evidence="6">Lacks conserved residue(s) required for the propagation of feature annotation.</text>
</comment>
<evidence type="ECO:0000313" key="8">
    <source>
        <dbReference type="EMBL" id="CAH2268447.1"/>
    </source>
</evidence>
<protein>
    <submittedName>
        <fullName evidence="8">Jg16878 protein</fullName>
    </submittedName>
</protein>
<dbReference type="SUPFAM" id="SSF54001">
    <property type="entry name" value="Cysteine proteinases"/>
    <property type="match status" value="1"/>
</dbReference>
<reference evidence="8" key="1">
    <citation type="submission" date="2022-03" db="EMBL/GenBank/DDBJ databases">
        <authorList>
            <person name="Lindestad O."/>
        </authorList>
    </citation>
    <scope>NUCLEOTIDE SEQUENCE</scope>
</reference>
<organism evidence="8 9">
    <name type="scientific">Pararge aegeria aegeria</name>
    <dbReference type="NCBI Taxonomy" id="348720"/>
    <lineage>
        <taxon>Eukaryota</taxon>
        <taxon>Metazoa</taxon>
        <taxon>Ecdysozoa</taxon>
        <taxon>Arthropoda</taxon>
        <taxon>Hexapoda</taxon>
        <taxon>Insecta</taxon>
        <taxon>Pterygota</taxon>
        <taxon>Neoptera</taxon>
        <taxon>Endopterygota</taxon>
        <taxon>Lepidoptera</taxon>
        <taxon>Glossata</taxon>
        <taxon>Ditrysia</taxon>
        <taxon>Papilionoidea</taxon>
        <taxon>Nymphalidae</taxon>
        <taxon>Satyrinae</taxon>
        <taxon>Satyrini</taxon>
        <taxon>Parargina</taxon>
        <taxon>Pararge</taxon>
    </lineage>
</organism>
<evidence type="ECO:0000256" key="3">
    <source>
        <dbReference type="ARBA" id="ARBA00022801"/>
    </source>
</evidence>
<comment type="similarity">
    <text evidence="1">Belongs to the peptidase C2 family.</text>
</comment>
<proteinExistence type="inferred from homology"/>
<dbReference type="PANTHER" id="PTHR10183:SF433">
    <property type="entry name" value="CALPAIN-A-RELATED"/>
    <property type="match status" value="1"/>
</dbReference>
<dbReference type="OrthoDB" id="7446694at2759"/>
<evidence type="ECO:0000259" key="7">
    <source>
        <dbReference type="PROSITE" id="PS50203"/>
    </source>
</evidence>
<evidence type="ECO:0000256" key="2">
    <source>
        <dbReference type="ARBA" id="ARBA00022670"/>
    </source>
</evidence>
<dbReference type="GO" id="GO:0006508">
    <property type="term" value="P:proteolysis"/>
    <property type="evidence" value="ECO:0007669"/>
    <property type="project" value="UniProtKB-KW"/>
</dbReference>
<evidence type="ECO:0000313" key="9">
    <source>
        <dbReference type="Proteomes" id="UP000838756"/>
    </source>
</evidence>
<evidence type="ECO:0000256" key="5">
    <source>
        <dbReference type="PIRSR" id="PIRSR622684-1"/>
    </source>
</evidence>
<keyword evidence="9" id="KW-1185">Reference proteome</keyword>
<gene>
    <name evidence="8" type="primary">jg16878</name>
    <name evidence="8" type="ORF">PAEG_LOCUS26802</name>
</gene>
<evidence type="ECO:0000256" key="6">
    <source>
        <dbReference type="PROSITE-ProRule" id="PRU00239"/>
    </source>
</evidence>
<dbReference type="AlphaFoldDB" id="A0A8S4SNK2"/>
<comment type="caution">
    <text evidence="8">The sequence shown here is derived from an EMBL/GenBank/DDBJ whole genome shotgun (WGS) entry which is preliminary data.</text>
</comment>
<dbReference type="EMBL" id="CAKXAJ010026436">
    <property type="protein sequence ID" value="CAH2268447.1"/>
    <property type="molecule type" value="Genomic_DNA"/>
</dbReference>
<dbReference type="Proteomes" id="UP000838756">
    <property type="component" value="Unassembled WGS sequence"/>
</dbReference>
<evidence type="ECO:0000256" key="4">
    <source>
        <dbReference type="ARBA" id="ARBA00022807"/>
    </source>
</evidence>
<keyword evidence="4" id="KW-0788">Thiol protease</keyword>
<dbReference type="PANTHER" id="PTHR10183">
    <property type="entry name" value="CALPAIN"/>
    <property type="match status" value="1"/>
</dbReference>
<keyword evidence="3" id="KW-0378">Hydrolase</keyword>
<dbReference type="GO" id="GO:0004198">
    <property type="term" value="F:calcium-dependent cysteine-type endopeptidase activity"/>
    <property type="evidence" value="ECO:0007669"/>
    <property type="project" value="InterPro"/>
</dbReference>
<dbReference type="InterPro" id="IPR000169">
    <property type="entry name" value="Pept_cys_AS"/>
</dbReference>
<dbReference type="GO" id="GO:0005737">
    <property type="term" value="C:cytoplasm"/>
    <property type="evidence" value="ECO:0007669"/>
    <property type="project" value="TreeGrafter"/>
</dbReference>
<dbReference type="PRINTS" id="PR00704">
    <property type="entry name" value="CALPAIN"/>
</dbReference>
<dbReference type="InterPro" id="IPR038765">
    <property type="entry name" value="Papain-like_cys_pep_sf"/>
</dbReference>
<accession>A0A8S4SNK2</accession>
<sequence length="163" mass="18382">MAGQNGGADFGALLQGAGRQLFNQGGQALLNYGAQAIGNIINEVFQKKEAEHKRVLPSIKNYKVLGETRPSSFGPSTYQDFKDIRSRCLAEGRLFEDPEFPAVERSLFYKERLDRNLQWLRPSEICEDPQLFVEGYSRFDVQQGELGDCWLLAAVANLTLHRK</sequence>
<dbReference type="InterPro" id="IPR001300">
    <property type="entry name" value="Peptidase_C2_calpain_cat"/>
</dbReference>
<feature type="active site" evidence="5">
    <location>
        <position position="149"/>
    </location>
</feature>